<evidence type="ECO:0000256" key="1">
    <source>
        <dbReference type="ARBA" id="ARBA00004167"/>
    </source>
</evidence>
<dbReference type="Gene3D" id="3.30.700.10">
    <property type="entry name" value="Glycoprotein, Type 4 Pilin"/>
    <property type="match status" value="1"/>
</dbReference>
<dbReference type="CDD" id="cd00063">
    <property type="entry name" value="FN3"/>
    <property type="match status" value="1"/>
</dbReference>
<evidence type="ECO:0000259" key="8">
    <source>
        <dbReference type="PROSITE" id="PS50853"/>
    </source>
</evidence>
<dbReference type="InterPro" id="IPR012902">
    <property type="entry name" value="N_methyl_site"/>
</dbReference>
<keyword evidence="4 7" id="KW-1133">Transmembrane helix</keyword>
<dbReference type="SUPFAM" id="SSF54523">
    <property type="entry name" value="Pili subunits"/>
    <property type="match status" value="1"/>
</dbReference>
<dbReference type="Gene3D" id="2.60.40.10">
    <property type="entry name" value="Immunoglobulins"/>
    <property type="match status" value="1"/>
</dbReference>
<dbReference type="AlphaFoldDB" id="A0A1F5HG65"/>
<dbReference type="PROSITE" id="PS50853">
    <property type="entry name" value="FN3"/>
    <property type="match status" value="1"/>
</dbReference>
<evidence type="ECO:0000313" key="10">
    <source>
        <dbReference type="Proteomes" id="UP000176751"/>
    </source>
</evidence>
<dbReference type="STRING" id="1797737.A2196_05410"/>
<comment type="subcellular location">
    <subcellularLocation>
        <location evidence="1">Membrane</location>
        <topology evidence="1">Single-pass membrane protein</topology>
    </subcellularLocation>
</comment>
<dbReference type="EMBL" id="MFCA01000003">
    <property type="protein sequence ID" value="OGE03131.1"/>
    <property type="molecule type" value="Genomic_DNA"/>
</dbReference>
<dbReference type="SMART" id="SM00060">
    <property type="entry name" value="FN3"/>
    <property type="match status" value="1"/>
</dbReference>
<keyword evidence="3 7" id="KW-0812">Transmembrane</keyword>
<dbReference type="NCBIfam" id="TIGR02532">
    <property type="entry name" value="IV_pilin_GFxxxE"/>
    <property type="match status" value="1"/>
</dbReference>
<comment type="caution">
    <text evidence="9">The sequence shown here is derived from an EMBL/GenBank/DDBJ whole genome shotgun (WGS) entry which is preliminary data.</text>
</comment>
<accession>A0A1F5HG65</accession>
<proteinExistence type="predicted"/>
<dbReference type="SUPFAM" id="SSF49265">
    <property type="entry name" value="Fibronectin type III"/>
    <property type="match status" value="1"/>
</dbReference>
<keyword evidence="2" id="KW-0488">Methylation</keyword>
<dbReference type="InterPro" id="IPR036116">
    <property type="entry name" value="FN3_sf"/>
</dbReference>
<name>A0A1F5HG65_9BACT</name>
<evidence type="ECO:0000256" key="2">
    <source>
        <dbReference type="ARBA" id="ARBA00022481"/>
    </source>
</evidence>
<feature type="compositionally biased region" description="Pro residues" evidence="6">
    <location>
        <begin position="644"/>
        <end position="666"/>
    </location>
</feature>
<sequence length="721" mass="79130">MGMIRLKKPDRRISEIKRGFTLIELLVVISIIGILVGFGTVAFDNALEKGRDTKRKNDLTAVKTALELYFEDNHRYPDPAGGGSSSDSKTYADWIPQLVQGGYIEQLPIDPTQAGIIGNLANLPKQFLKKEKAESARGQVASAADLPTLAFGTFIGTGALGFESNLDPIKYNRPFAAGYMLRQQWSKIETSDNVYNWNYLDNKLTELKGAGKKGLLRIYAGSSSPDWLRTQLNVKTVCWFKYIKPGGAPEGSTWNCFPWMMDATYRNKEKEFLEALYYHYTVQRADLGAAISFISVPAPNIVNTEEFVAVQNPNNTNYFRKNTAGLPIGIYCTKDAKFSYCPPELPQVDPVTQDLDPTQPGTLPSSSFNAEGYTQSSYYQTMRDWIADAYSAIPTWYLAVMHAKHGPSPLSLVQNNYGAIISGNMLDRAMMGFTWAMPMDDLVANWPTNLKPIYDDVKANFYLAHDGMTGWQYDPLDTDNNIEEHEAWCTLAAPISGKWGEGGGGRWAEDSSIAQVYADPYCGLAPTPTPTPTLAPTPSVPPKPALISPTDGEINVSTSPTLTWNPSAGADTYRVHVSLLENFTPTIINQGGLTTTSFEVGSVLPGGLLPNTTYWWRVRATNAAGDSLWSKRSFTTGDVLPTPTSTPAPTSTPVPTPEISPTPGPTPSEGISNYLYEIFDNGQSFVLWAKLENESDQEISGHSGATCNESPPEGYNYCLKN</sequence>
<feature type="transmembrane region" description="Helical" evidence="7">
    <location>
        <begin position="21"/>
        <end position="43"/>
    </location>
</feature>
<evidence type="ECO:0000256" key="3">
    <source>
        <dbReference type="ARBA" id="ARBA00022692"/>
    </source>
</evidence>
<dbReference type="InterPro" id="IPR013783">
    <property type="entry name" value="Ig-like_fold"/>
</dbReference>
<feature type="region of interest" description="Disordered" evidence="6">
    <location>
        <begin position="633"/>
        <end position="667"/>
    </location>
</feature>
<feature type="domain" description="Fibronectin type-III" evidence="8">
    <location>
        <begin position="540"/>
        <end position="642"/>
    </location>
</feature>
<organism evidence="9 10">
    <name type="scientific">Candidatus Curtissbacteria bacterium RIFOXYA1_FULL_41_14</name>
    <dbReference type="NCBI Taxonomy" id="1797737"/>
    <lineage>
        <taxon>Bacteria</taxon>
        <taxon>Candidatus Curtissiibacteriota</taxon>
    </lineage>
</organism>
<evidence type="ECO:0000256" key="5">
    <source>
        <dbReference type="ARBA" id="ARBA00023136"/>
    </source>
</evidence>
<evidence type="ECO:0000256" key="6">
    <source>
        <dbReference type="SAM" id="MobiDB-lite"/>
    </source>
</evidence>
<dbReference type="Gene3D" id="3.20.20.80">
    <property type="entry name" value="Glycosidases"/>
    <property type="match status" value="1"/>
</dbReference>
<dbReference type="PANTHER" id="PTHR30093">
    <property type="entry name" value="GENERAL SECRETION PATHWAY PROTEIN G"/>
    <property type="match status" value="1"/>
</dbReference>
<dbReference type="Proteomes" id="UP000176751">
    <property type="component" value="Unassembled WGS sequence"/>
</dbReference>
<evidence type="ECO:0000256" key="7">
    <source>
        <dbReference type="SAM" id="Phobius"/>
    </source>
</evidence>
<protein>
    <recommendedName>
        <fullName evidence="8">Fibronectin type-III domain-containing protein</fullName>
    </recommendedName>
</protein>
<dbReference type="Pfam" id="PF07963">
    <property type="entry name" value="N_methyl"/>
    <property type="match status" value="1"/>
</dbReference>
<dbReference type="PANTHER" id="PTHR30093:SF44">
    <property type="entry name" value="TYPE II SECRETION SYSTEM CORE PROTEIN G"/>
    <property type="match status" value="1"/>
</dbReference>
<dbReference type="GO" id="GO:0015627">
    <property type="term" value="C:type II protein secretion system complex"/>
    <property type="evidence" value="ECO:0007669"/>
    <property type="project" value="InterPro"/>
</dbReference>
<dbReference type="GO" id="GO:0015628">
    <property type="term" value="P:protein secretion by the type II secretion system"/>
    <property type="evidence" value="ECO:0007669"/>
    <property type="project" value="InterPro"/>
</dbReference>
<keyword evidence="5 7" id="KW-0472">Membrane</keyword>
<dbReference type="GO" id="GO:0016020">
    <property type="term" value="C:membrane"/>
    <property type="evidence" value="ECO:0007669"/>
    <property type="project" value="UniProtKB-SubCell"/>
</dbReference>
<evidence type="ECO:0000256" key="4">
    <source>
        <dbReference type="ARBA" id="ARBA00022989"/>
    </source>
</evidence>
<evidence type="ECO:0000313" key="9">
    <source>
        <dbReference type="EMBL" id="OGE03131.1"/>
    </source>
</evidence>
<dbReference type="PRINTS" id="PR00813">
    <property type="entry name" value="BCTERIALGSPG"/>
</dbReference>
<dbReference type="InterPro" id="IPR003961">
    <property type="entry name" value="FN3_dom"/>
</dbReference>
<gene>
    <name evidence="9" type="ORF">A2196_05410</name>
</gene>
<reference evidence="9 10" key="1">
    <citation type="journal article" date="2016" name="Nat. Commun.">
        <title>Thousands of microbial genomes shed light on interconnected biogeochemical processes in an aquifer system.</title>
        <authorList>
            <person name="Anantharaman K."/>
            <person name="Brown C.T."/>
            <person name="Hug L.A."/>
            <person name="Sharon I."/>
            <person name="Castelle C.J."/>
            <person name="Probst A.J."/>
            <person name="Thomas B.C."/>
            <person name="Singh A."/>
            <person name="Wilkins M.J."/>
            <person name="Karaoz U."/>
            <person name="Brodie E.L."/>
            <person name="Williams K.H."/>
            <person name="Hubbard S.S."/>
            <person name="Banfield J.F."/>
        </authorList>
    </citation>
    <scope>NUCLEOTIDE SEQUENCE [LARGE SCALE GENOMIC DNA]</scope>
</reference>
<dbReference type="InterPro" id="IPR045584">
    <property type="entry name" value="Pilin-like"/>
</dbReference>
<dbReference type="InterPro" id="IPR000983">
    <property type="entry name" value="Bac_GSPG_pilin"/>
</dbReference>